<dbReference type="KEGG" id="shal:SHALO_2905"/>
<organism evidence="2 3">
    <name type="scientific">Sulfurospirillum halorespirans DSM 13726</name>
    <dbReference type="NCBI Taxonomy" id="1193502"/>
    <lineage>
        <taxon>Bacteria</taxon>
        <taxon>Pseudomonadati</taxon>
        <taxon>Campylobacterota</taxon>
        <taxon>Epsilonproteobacteria</taxon>
        <taxon>Campylobacterales</taxon>
        <taxon>Sulfurospirillaceae</taxon>
        <taxon>Sulfurospirillum</taxon>
    </lineage>
</organism>
<feature type="domain" description="Methyltransferase" evidence="1">
    <location>
        <begin position="52"/>
        <end position="141"/>
    </location>
</feature>
<dbReference type="AlphaFoldDB" id="A0A1D7TNU4"/>
<accession>A0A1D7TNU4</accession>
<dbReference type="EMBL" id="CP017111">
    <property type="protein sequence ID" value="AOO66657.1"/>
    <property type="molecule type" value="Genomic_DNA"/>
</dbReference>
<dbReference type="SUPFAM" id="SSF53335">
    <property type="entry name" value="S-adenosyl-L-methionine-dependent methyltransferases"/>
    <property type="match status" value="1"/>
</dbReference>
<keyword evidence="2" id="KW-0489">Methyltransferase</keyword>
<name>A0A1D7TNU4_9BACT</name>
<evidence type="ECO:0000259" key="1">
    <source>
        <dbReference type="Pfam" id="PF13649"/>
    </source>
</evidence>
<dbReference type="InterPro" id="IPR041698">
    <property type="entry name" value="Methyltransf_25"/>
</dbReference>
<dbReference type="InterPro" id="IPR029063">
    <property type="entry name" value="SAM-dependent_MTases_sf"/>
</dbReference>
<dbReference type="STRING" id="1193502.SHALO_2905"/>
<dbReference type="RefSeq" id="WP_069479172.1">
    <property type="nucleotide sequence ID" value="NZ_CP017111.1"/>
</dbReference>
<dbReference type="GO" id="GO:0008168">
    <property type="term" value="F:methyltransferase activity"/>
    <property type="evidence" value="ECO:0007669"/>
    <property type="project" value="UniProtKB-KW"/>
</dbReference>
<dbReference type="GO" id="GO:0032259">
    <property type="term" value="P:methylation"/>
    <property type="evidence" value="ECO:0007669"/>
    <property type="project" value="UniProtKB-KW"/>
</dbReference>
<dbReference type="Proteomes" id="UP000094609">
    <property type="component" value="Chromosome"/>
</dbReference>
<gene>
    <name evidence="2" type="ORF">SHALO_2905</name>
</gene>
<evidence type="ECO:0000313" key="3">
    <source>
        <dbReference type="Proteomes" id="UP000094609"/>
    </source>
</evidence>
<dbReference type="Pfam" id="PF13649">
    <property type="entry name" value="Methyltransf_25"/>
    <property type="match status" value="1"/>
</dbReference>
<protein>
    <submittedName>
        <fullName evidence="2">Putative methyltransferase</fullName>
    </submittedName>
</protein>
<proteinExistence type="predicted"/>
<dbReference type="Gene3D" id="3.40.50.150">
    <property type="entry name" value="Vaccinia Virus protein VP39"/>
    <property type="match status" value="1"/>
</dbReference>
<sequence length="195" mass="22763">MPRINNKTFYENAIKRYGCTARGLNWNSKQSQHTRFEVIHELLGEHLPSSSVIDAGCGFGDLYLFLQQKGALPRKYTGYDMLEEALFVAHKRTKQTCVHKDILNDELECADFYIASGSMNILNRSETFLFIRRCYEVSKKGFVFNLLRGEETQGHFNYFLPEEIEAHVSDFVYDVEMYEGYMDGDFTVFLKKEER</sequence>
<dbReference type="PATRIC" id="fig|1193502.14.peg.2940"/>
<keyword evidence="3" id="KW-1185">Reference proteome</keyword>
<keyword evidence="2" id="KW-0808">Transferase</keyword>
<evidence type="ECO:0000313" key="2">
    <source>
        <dbReference type="EMBL" id="AOO66657.1"/>
    </source>
</evidence>
<reference evidence="3" key="1">
    <citation type="submission" date="2016-08" db="EMBL/GenBank/DDBJ databases">
        <title>Complete genome sequence of the organohalide-respiring Epsilonproteobacterium Sulfurospirillum halorespirans.</title>
        <authorList>
            <person name="Goris T."/>
            <person name="Zimmermann J."/>
            <person name="Schenz B."/>
            <person name="Lemos M."/>
            <person name="Hackermueller J."/>
            <person name="Diekert G."/>
        </authorList>
    </citation>
    <scope>NUCLEOTIDE SEQUENCE [LARGE SCALE GENOMIC DNA]</scope>
    <source>
        <strain>DSM 13726</strain>
        <strain evidence="3">PCE-M2</strain>
    </source>
</reference>